<dbReference type="NCBIfam" id="TIGR01221">
    <property type="entry name" value="rmlC"/>
    <property type="match status" value="1"/>
</dbReference>
<reference evidence="1" key="1">
    <citation type="submission" date="2018-05" db="EMBL/GenBank/DDBJ databases">
        <authorList>
            <person name="Lanie J.A."/>
            <person name="Ng W.-L."/>
            <person name="Kazmierczak K.M."/>
            <person name="Andrzejewski T.M."/>
            <person name="Davidsen T.M."/>
            <person name="Wayne K.J."/>
            <person name="Tettelin H."/>
            <person name="Glass J.I."/>
            <person name="Rusch D."/>
            <person name="Podicherti R."/>
            <person name="Tsui H.-C.T."/>
            <person name="Winkler M.E."/>
        </authorList>
    </citation>
    <scope>NUCLEOTIDE SEQUENCE</scope>
</reference>
<dbReference type="GO" id="GO:0000271">
    <property type="term" value="P:polysaccharide biosynthetic process"/>
    <property type="evidence" value="ECO:0007669"/>
    <property type="project" value="TreeGrafter"/>
</dbReference>
<protein>
    <recommendedName>
        <fullName evidence="2">dTDP-4-dehydrorhamnose 3,5-epimerase</fullName>
    </recommendedName>
</protein>
<gene>
    <name evidence="1" type="ORF">METZ01_LOCUS345928</name>
</gene>
<dbReference type="InterPro" id="IPR014710">
    <property type="entry name" value="RmlC-like_jellyroll"/>
</dbReference>
<dbReference type="GO" id="GO:0008830">
    <property type="term" value="F:dTDP-4-dehydrorhamnose 3,5-epimerase activity"/>
    <property type="evidence" value="ECO:0007669"/>
    <property type="project" value="InterPro"/>
</dbReference>
<dbReference type="EMBL" id="UINC01119331">
    <property type="protein sequence ID" value="SVC93074.1"/>
    <property type="molecule type" value="Genomic_DNA"/>
</dbReference>
<dbReference type="GO" id="GO:0005829">
    <property type="term" value="C:cytosol"/>
    <property type="evidence" value="ECO:0007669"/>
    <property type="project" value="TreeGrafter"/>
</dbReference>
<dbReference type="Gene3D" id="2.60.120.10">
    <property type="entry name" value="Jelly Rolls"/>
    <property type="match status" value="1"/>
</dbReference>
<dbReference type="PANTHER" id="PTHR21047:SF2">
    <property type="entry name" value="THYMIDINE DIPHOSPHO-4-KETO-RHAMNOSE 3,5-EPIMERASE"/>
    <property type="match status" value="1"/>
</dbReference>
<feature type="non-terminal residue" evidence="1">
    <location>
        <position position="163"/>
    </location>
</feature>
<dbReference type="AlphaFoldDB" id="A0A382R5Q4"/>
<dbReference type="SUPFAM" id="SSF51182">
    <property type="entry name" value="RmlC-like cupins"/>
    <property type="match status" value="1"/>
</dbReference>
<organism evidence="1">
    <name type="scientific">marine metagenome</name>
    <dbReference type="NCBI Taxonomy" id="408172"/>
    <lineage>
        <taxon>unclassified sequences</taxon>
        <taxon>metagenomes</taxon>
        <taxon>ecological metagenomes</taxon>
    </lineage>
</organism>
<accession>A0A382R5Q4</accession>
<dbReference type="Pfam" id="PF00908">
    <property type="entry name" value="dTDP_sugar_isom"/>
    <property type="match status" value="1"/>
</dbReference>
<dbReference type="GO" id="GO:0019305">
    <property type="term" value="P:dTDP-rhamnose biosynthetic process"/>
    <property type="evidence" value="ECO:0007669"/>
    <property type="project" value="TreeGrafter"/>
</dbReference>
<dbReference type="InterPro" id="IPR000888">
    <property type="entry name" value="RmlC-like"/>
</dbReference>
<evidence type="ECO:0000313" key="1">
    <source>
        <dbReference type="EMBL" id="SVC93074.1"/>
    </source>
</evidence>
<sequence>MKITPLDIPDVILIKPNLYEDERGCFYESFNQRDFIEATGSSLNFVQDNHSKSKKGVLRGLHFQLPPFAQGKLVRVIQGEVYDVAVDIRNNSPTFGKWVGESLNAVDKQSMWIPPGFAHGFLTLSGTAELLYKTTDYYSSEYEKCIIWNDPQINISWPYKTDL</sequence>
<dbReference type="PANTHER" id="PTHR21047">
    <property type="entry name" value="DTDP-6-DEOXY-D-GLUCOSE-3,5 EPIMERASE"/>
    <property type="match status" value="1"/>
</dbReference>
<evidence type="ECO:0008006" key="2">
    <source>
        <dbReference type="Google" id="ProtNLM"/>
    </source>
</evidence>
<name>A0A382R5Q4_9ZZZZ</name>
<dbReference type="InterPro" id="IPR011051">
    <property type="entry name" value="RmlC_Cupin_sf"/>
</dbReference>
<dbReference type="CDD" id="cd00438">
    <property type="entry name" value="cupin_RmlC"/>
    <property type="match status" value="1"/>
</dbReference>
<proteinExistence type="predicted"/>